<evidence type="ECO:0000313" key="7">
    <source>
        <dbReference type="Proteomes" id="UP000230233"/>
    </source>
</evidence>
<organism evidence="6 7">
    <name type="scientific">Caenorhabditis nigoni</name>
    <dbReference type="NCBI Taxonomy" id="1611254"/>
    <lineage>
        <taxon>Eukaryota</taxon>
        <taxon>Metazoa</taxon>
        <taxon>Ecdysozoa</taxon>
        <taxon>Nematoda</taxon>
        <taxon>Chromadorea</taxon>
        <taxon>Rhabditida</taxon>
        <taxon>Rhabditina</taxon>
        <taxon>Rhabditomorpha</taxon>
        <taxon>Rhabditoidea</taxon>
        <taxon>Rhabditidae</taxon>
        <taxon>Peloderinae</taxon>
        <taxon>Caenorhabditis</taxon>
    </lineage>
</organism>
<dbReference type="InterPro" id="IPR000742">
    <property type="entry name" value="EGF"/>
</dbReference>
<evidence type="ECO:0000313" key="6">
    <source>
        <dbReference type="EMBL" id="PIC39873.1"/>
    </source>
</evidence>
<feature type="compositionally biased region" description="Low complexity" evidence="4">
    <location>
        <begin position="14"/>
        <end position="63"/>
    </location>
</feature>
<dbReference type="PROSITE" id="PS01186">
    <property type="entry name" value="EGF_2"/>
    <property type="match status" value="2"/>
</dbReference>
<dbReference type="STRING" id="1611254.A0A2G5UKA4"/>
<evidence type="ECO:0000259" key="5">
    <source>
        <dbReference type="PROSITE" id="PS01186"/>
    </source>
</evidence>
<comment type="caution">
    <text evidence="6">The sequence shown here is derived from an EMBL/GenBank/DDBJ whole genome shotgun (WGS) entry which is preliminary data.</text>
</comment>
<evidence type="ECO:0000256" key="4">
    <source>
        <dbReference type="SAM" id="MobiDB-lite"/>
    </source>
</evidence>
<reference evidence="7" key="1">
    <citation type="submission" date="2017-10" db="EMBL/GenBank/DDBJ databases">
        <title>Rapid genome shrinkage in a self-fertile nematode reveals novel sperm competition proteins.</title>
        <authorList>
            <person name="Yin D."/>
            <person name="Schwarz E.M."/>
            <person name="Thomas C.G."/>
            <person name="Felde R.L."/>
            <person name="Korf I.F."/>
            <person name="Cutter A.D."/>
            <person name="Schartner C.M."/>
            <person name="Ralston E.J."/>
            <person name="Meyer B.J."/>
            <person name="Haag E.S."/>
        </authorList>
    </citation>
    <scope>NUCLEOTIDE SEQUENCE [LARGE SCALE GENOMIC DNA]</scope>
    <source>
        <strain evidence="7">JU1422</strain>
    </source>
</reference>
<feature type="compositionally biased region" description="Polar residues" evidence="4">
    <location>
        <begin position="1"/>
        <end position="13"/>
    </location>
</feature>
<feature type="compositionally biased region" description="Low complexity" evidence="4">
    <location>
        <begin position="124"/>
        <end position="135"/>
    </location>
</feature>
<dbReference type="Gene3D" id="2.10.25.10">
    <property type="entry name" value="Laminin"/>
    <property type="match status" value="1"/>
</dbReference>
<accession>A0A2G5UKA4</accession>
<feature type="compositionally biased region" description="Low complexity" evidence="4">
    <location>
        <begin position="142"/>
        <end position="151"/>
    </location>
</feature>
<gene>
    <name evidence="6" type="primary">Cnig_chr_III.g11424</name>
    <name evidence="6" type="ORF">B9Z55_011424</name>
</gene>
<feature type="compositionally biased region" description="Polar residues" evidence="4">
    <location>
        <begin position="64"/>
        <end position="74"/>
    </location>
</feature>
<dbReference type="PANTHER" id="PTHR24039:SF58">
    <property type="entry name" value="EGF-LIKE DOMAIN-CONTAINING PROTEIN"/>
    <property type="match status" value="1"/>
</dbReference>
<feature type="region of interest" description="Disordered" evidence="4">
    <location>
        <begin position="1"/>
        <end position="170"/>
    </location>
</feature>
<feature type="compositionally biased region" description="Low complexity" evidence="4">
    <location>
        <begin position="75"/>
        <end position="109"/>
    </location>
</feature>
<evidence type="ECO:0000256" key="1">
    <source>
        <dbReference type="ARBA" id="ARBA00022536"/>
    </source>
</evidence>
<keyword evidence="2" id="KW-0732">Signal</keyword>
<dbReference type="EMBL" id="PDUG01000003">
    <property type="protein sequence ID" value="PIC39873.1"/>
    <property type="molecule type" value="Genomic_DNA"/>
</dbReference>
<dbReference type="SMART" id="SM00181">
    <property type="entry name" value="EGF"/>
    <property type="match status" value="3"/>
</dbReference>
<keyword evidence="7" id="KW-1185">Reference proteome</keyword>
<feature type="domain" description="EGF-like" evidence="5">
    <location>
        <begin position="269"/>
        <end position="282"/>
    </location>
</feature>
<dbReference type="PANTHER" id="PTHR24039">
    <property type="entry name" value="FIBRILLIN-RELATED"/>
    <property type="match status" value="1"/>
</dbReference>
<evidence type="ECO:0000256" key="2">
    <source>
        <dbReference type="ARBA" id="ARBA00022729"/>
    </source>
</evidence>
<dbReference type="Proteomes" id="UP000230233">
    <property type="component" value="Chromosome III"/>
</dbReference>
<proteinExistence type="predicted"/>
<dbReference type="AlphaFoldDB" id="A0A2G5UKA4"/>
<sequence length="403" mass="42809">MTTSSVKSTPAEDTTSPSTSSVTSSEFPSTVPSSESPVTSSEPSTSPFTSSESPSTVSSTSSEATRPTVQSRTLVTSPVTSSVTSSESPSTVTSSESSVTSSEPSTSTPRVRLITGTPDDVKNENSGNSESTTTSPAPPSPTTTSEAPITSGNRGPPSIQPPPSCSPPLRHLNPRLHLTVVMEKRFQKKHRLLLARLLLLLQKHVTSLCFTVTCHSLATCESSTGVCICRDGFIGDGTSSCSKKSTADCISLPSLCAENAKCDNSTRSCECDAGYIGDGYVCSPHPQDCVLRDNLFSRTICQNRRCQCLPGFTGDGVKCVSIHERASNCSQCEPMLIVSEERLVNVIQDTLEMVLLLGRIHWIAFTSLESAILTLLSAIRTPVSVNALLDSLEMESHASHRNL</sequence>
<dbReference type="OrthoDB" id="283575at2759"/>
<dbReference type="SUPFAM" id="SSF57184">
    <property type="entry name" value="Growth factor receptor domain"/>
    <property type="match status" value="1"/>
</dbReference>
<feature type="domain" description="EGF-like" evidence="5">
    <location>
        <begin position="227"/>
        <end position="241"/>
    </location>
</feature>
<evidence type="ECO:0000256" key="3">
    <source>
        <dbReference type="ARBA" id="ARBA00022737"/>
    </source>
</evidence>
<dbReference type="InterPro" id="IPR009030">
    <property type="entry name" value="Growth_fac_rcpt_cys_sf"/>
</dbReference>
<name>A0A2G5UKA4_9PELO</name>
<protein>
    <recommendedName>
        <fullName evidence="5">EGF-like domain-containing protein</fullName>
    </recommendedName>
</protein>
<keyword evidence="3" id="KW-0677">Repeat</keyword>
<keyword evidence="1" id="KW-0245">EGF-like domain</keyword>